<dbReference type="Pfam" id="PF00069">
    <property type="entry name" value="Pkinase"/>
    <property type="match status" value="1"/>
</dbReference>
<keyword evidence="12" id="KW-1185">Reference proteome</keyword>
<dbReference type="GO" id="GO:0004674">
    <property type="term" value="F:protein serine/threonine kinase activity"/>
    <property type="evidence" value="ECO:0007669"/>
    <property type="project" value="UniProtKB-KW"/>
</dbReference>
<evidence type="ECO:0000256" key="4">
    <source>
        <dbReference type="ARBA" id="ARBA00022741"/>
    </source>
</evidence>
<evidence type="ECO:0000256" key="6">
    <source>
        <dbReference type="ARBA" id="ARBA00022840"/>
    </source>
</evidence>
<organism evidence="11 12">
    <name type="scientific">Blepharisma stoltei</name>
    <dbReference type="NCBI Taxonomy" id="1481888"/>
    <lineage>
        <taxon>Eukaryota</taxon>
        <taxon>Sar</taxon>
        <taxon>Alveolata</taxon>
        <taxon>Ciliophora</taxon>
        <taxon>Postciliodesmatophora</taxon>
        <taxon>Heterotrichea</taxon>
        <taxon>Heterotrichida</taxon>
        <taxon>Blepharismidae</taxon>
        <taxon>Blepharisma</taxon>
    </lineage>
</organism>
<dbReference type="PANTHER" id="PTHR43895">
    <property type="entry name" value="CALCIUM/CALMODULIN-DEPENDENT PROTEIN KINASE KINASE-RELATED"/>
    <property type="match status" value="1"/>
</dbReference>
<proteinExistence type="predicted"/>
<comment type="catalytic activity">
    <reaction evidence="7">
        <text>L-threonyl-[protein] + ATP = O-phospho-L-threonyl-[protein] + ADP + H(+)</text>
        <dbReference type="Rhea" id="RHEA:46608"/>
        <dbReference type="Rhea" id="RHEA-COMP:11060"/>
        <dbReference type="Rhea" id="RHEA-COMP:11605"/>
        <dbReference type="ChEBI" id="CHEBI:15378"/>
        <dbReference type="ChEBI" id="CHEBI:30013"/>
        <dbReference type="ChEBI" id="CHEBI:30616"/>
        <dbReference type="ChEBI" id="CHEBI:61977"/>
        <dbReference type="ChEBI" id="CHEBI:456216"/>
        <dbReference type="EC" id="2.7.11.1"/>
    </reaction>
</comment>
<protein>
    <recommendedName>
        <fullName evidence="1">non-specific serine/threonine protein kinase</fullName>
        <ecNumber evidence="1">2.7.11.1</ecNumber>
    </recommendedName>
</protein>
<evidence type="ECO:0000256" key="1">
    <source>
        <dbReference type="ARBA" id="ARBA00012513"/>
    </source>
</evidence>
<evidence type="ECO:0000256" key="3">
    <source>
        <dbReference type="ARBA" id="ARBA00022679"/>
    </source>
</evidence>
<evidence type="ECO:0000256" key="9">
    <source>
        <dbReference type="SAM" id="SignalP"/>
    </source>
</evidence>
<accession>A0AAU9IWT7</accession>
<keyword evidence="3" id="KW-0808">Transferase</keyword>
<feature type="signal peptide" evidence="9">
    <location>
        <begin position="1"/>
        <end position="16"/>
    </location>
</feature>
<dbReference type="Proteomes" id="UP001162131">
    <property type="component" value="Unassembled WGS sequence"/>
</dbReference>
<keyword evidence="5" id="KW-0418">Kinase</keyword>
<dbReference type="InterPro" id="IPR000719">
    <property type="entry name" value="Prot_kinase_dom"/>
</dbReference>
<gene>
    <name evidence="11" type="ORF">BSTOLATCC_MIC7583</name>
</gene>
<dbReference type="InterPro" id="IPR008271">
    <property type="entry name" value="Ser/Thr_kinase_AS"/>
</dbReference>
<evidence type="ECO:0000313" key="12">
    <source>
        <dbReference type="Proteomes" id="UP001162131"/>
    </source>
</evidence>
<reference evidence="11" key="1">
    <citation type="submission" date="2021-09" db="EMBL/GenBank/DDBJ databases">
        <authorList>
            <consortium name="AG Swart"/>
            <person name="Singh M."/>
            <person name="Singh A."/>
            <person name="Seah K."/>
            <person name="Emmerich C."/>
        </authorList>
    </citation>
    <scope>NUCLEOTIDE SEQUENCE</scope>
    <source>
        <strain evidence="11">ATCC30299</strain>
    </source>
</reference>
<evidence type="ECO:0000256" key="7">
    <source>
        <dbReference type="ARBA" id="ARBA00047899"/>
    </source>
</evidence>
<dbReference type="PROSITE" id="PS00108">
    <property type="entry name" value="PROTEIN_KINASE_ST"/>
    <property type="match status" value="1"/>
</dbReference>
<dbReference type="SUPFAM" id="SSF56112">
    <property type="entry name" value="Protein kinase-like (PK-like)"/>
    <property type="match status" value="1"/>
</dbReference>
<dbReference type="InterPro" id="IPR011009">
    <property type="entry name" value="Kinase-like_dom_sf"/>
</dbReference>
<dbReference type="Gene3D" id="1.10.510.10">
    <property type="entry name" value="Transferase(Phosphotransferase) domain 1"/>
    <property type="match status" value="1"/>
</dbReference>
<evidence type="ECO:0000313" key="11">
    <source>
        <dbReference type="EMBL" id="CAG9312788.1"/>
    </source>
</evidence>
<keyword evidence="4" id="KW-0547">Nucleotide-binding</keyword>
<comment type="catalytic activity">
    <reaction evidence="8">
        <text>L-seryl-[protein] + ATP = O-phospho-L-seryl-[protein] + ADP + H(+)</text>
        <dbReference type="Rhea" id="RHEA:17989"/>
        <dbReference type="Rhea" id="RHEA-COMP:9863"/>
        <dbReference type="Rhea" id="RHEA-COMP:11604"/>
        <dbReference type="ChEBI" id="CHEBI:15378"/>
        <dbReference type="ChEBI" id="CHEBI:29999"/>
        <dbReference type="ChEBI" id="CHEBI:30616"/>
        <dbReference type="ChEBI" id="CHEBI:83421"/>
        <dbReference type="ChEBI" id="CHEBI:456216"/>
        <dbReference type="EC" id="2.7.11.1"/>
    </reaction>
</comment>
<keyword evidence="9" id="KW-0732">Signal</keyword>
<dbReference type="PANTHER" id="PTHR43895:SF32">
    <property type="entry name" value="SERINE_THREONINE-PROTEIN KINASE CHK1"/>
    <property type="match status" value="1"/>
</dbReference>
<evidence type="ECO:0000256" key="5">
    <source>
        <dbReference type="ARBA" id="ARBA00022777"/>
    </source>
</evidence>
<evidence type="ECO:0000256" key="2">
    <source>
        <dbReference type="ARBA" id="ARBA00022527"/>
    </source>
</evidence>
<comment type="caution">
    <text evidence="11">The sequence shown here is derived from an EMBL/GenBank/DDBJ whole genome shotgun (WGS) entry which is preliminary data.</text>
</comment>
<feature type="chain" id="PRO_5043459883" description="non-specific serine/threonine protein kinase" evidence="9">
    <location>
        <begin position="17"/>
        <end position="468"/>
    </location>
</feature>
<dbReference type="PROSITE" id="PS50011">
    <property type="entry name" value="PROTEIN_KINASE_DOM"/>
    <property type="match status" value="1"/>
</dbReference>
<name>A0AAU9IWT7_9CILI</name>
<dbReference type="GO" id="GO:0005524">
    <property type="term" value="F:ATP binding"/>
    <property type="evidence" value="ECO:0007669"/>
    <property type="project" value="UniProtKB-KW"/>
</dbReference>
<dbReference type="EMBL" id="CAJZBQ010000009">
    <property type="protein sequence ID" value="CAG9312788.1"/>
    <property type="molecule type" value="Genomic_DNA"/>
</dbReference>
<dbReference type="AlphaFoldDB" id="A0AAU9IWT7"/>
<keyword evidence="6" id="KW-0067">ATP-binding</keyword>
<dbReference type="SMART" id="SM00220">
    <property type="entry name" value="S_TKc"/>
    <property type="match status" value="1"/>
</dbReference>
<dbReference type="GO" id="GO:0007165">
    <property type="term" value="P:signal transduction"/>
    <property type="evidence" value="ECO:0007669"/>
    <property type="project" value="TreeGrafter"/>
</dbReference>
<sequence>MIKWLILFIIMSKLDELNVIRTIGRGVGTKVKLVEDPKTGVFYAAKIVKSRDDSLLNYLREALLRETDSLSRINHPNVVSIVNWNGQGVYVKKEDRGFYECMYILMELCPNGELFDIISRTGKLSENVARGLFHQLINGLEACHNSQIVHNDLKCENILFDRDFNIKISDFGSCAILRDRDGQVKTKGKNEMYMAPEMHMLQPCNGELSDFFAAGVILFIMATKDPPFQRAILNDPYYKHLASHEIRFWKLHRKADLSNEFKNFIESLLAYDSSQRLNLASIKSHPWYNGPVANPNEISSELELRRQQAVIAAERAKQQRISAGENAGIIYNRGRFFRGDVSEAEELSLSFSYPADLLNTHKVCEKFNVVNKYSQFLTGLLPHEVMTILSHTLATYDSECEASTDSYKVKVSIVTEGDTLNFKVSILESENDLYLVLFKLESGNHFDFMPIFNAIVEKVNSINDKPIE</sequence>
<evidence type="ECO:0000259" key="10">
    <source>
        <dbReference type="PROSITE" id="PS50011"/>
    </source>
</evidence>
<keyword evidence="2" id="KW-0723">Serine/threonine-protein kinase</keyword>
<dbReference type="EC" id="2.7.11.1" evidence="1"/>
<feature type="domain" description="Protein kinase" evidence="10">
    <location>
        <begin position="17"/>
        <end position="288"/>
    </location>
</feature>
<evidence type="ECO:0000256" key="8">
    <source>
        <dbReference type="ARBA" id="ARBA00048679"/>
    </source>
</evidence>